<dbReference type="EMBL" id="BKCF01000004">
    <property type="protein sequence ID" value="GEQ86822.1"/>
    <property type="molecule type" value="Genomic_DNA"/>
</dbReference>
<keyword evidence="1" id="KW-0808">Transferase</keyword>
<keyword evidence="2" id="KW-1185">Reference proteome</keyword>
<dbReference type="Gene3D" id="3.40.50.150">
    <property type="entry name" value="Vaccinia Virus protein VP39"/>
    <property type="match status" value="1"/>
</dbReference>
<keyword evidence="1" id="KW-0489">Methyltransferase</keyword>
<dbReference type="Pfam" id="PF13578">
    <property type="entry name" value="Methyltransf_24"/>
    <property type="match status" value="1"/>
</dbReference>
<reference evidence="1 2" key="1">
    <citation type="submission" date="2019-08" db="EMBL/GenBank/DDBJ databases">
        <title>Ulvibacter marinistellae sp. nov., isolated from a starfish, Patiria pectinifera.</title>
        <authorList>
            <person name="Kawano K."/>
            <person name="Ushijima N."/>
            <person name="Kihara M."/>
            <person name="Itoh H."/>
        </authorList>
    </citation>
    <scope>NUCLEOTIDE SEQUENCE [LARGE SCALE GENOMIC DNA]</scope>
    <source>
        <strain evidence="1 2">KK4</strain>
    </source>
</reference>
<dbReference type="SUPFAM" id="SSF53335">
    <property type="entry name" value="S-adenosyl-L-methionine-dependent methyltransferases"/>
    <property type="match status" value="1"/>
</dbReference>
<name>A0A5J4FZZ1_9FLAO</name>
<evidence type="ECO:0000313" key="1">
    <source>
        <dbReference type="EMBL" id="GEQ86822.1"/>
    </source>
</evidence>
<dbReference type="AlphaFoldDB" id="A0A5J4FZZ1"/>
<dbReference type="GO" id="GO:0032259">
    <property type="term" value="P:methylation"/>
    <property type="evidence" value="ECO:0007669"/>
    <property type="project" value="UniProtKB-KW"/>
</dbReference>
<protein>
    <submittedName>
        <fullName evidence="1">O-methyltransferase</fullName>
    </submittedName>
</protein>
<dbReference type="RefSeq" id="WP_308645067.1">
    <property type="nucleotide sequence ID" value="NZ_BKCF01000004.1"/>
</dbReference>
<comment type="caution">
    <text evidence="1">The sequence shown here is derived from an EMBL/GenBank/DDBJ whole genome shotgun (WGS) entry which is preliminary data.</text>
</comment>
<dbReference type="CDD" id="cd02440">
    <property type="entry name" value="AdoMet_MTases"/>
    <property type="match status" value="1"/>
</dbReference>
<dbReference type="Proteomes" id="UP000326994">
    <property type="component" value="Unassembled WGS sequence"/>
</dbReference>
<dbReference type="GO" id="GO:0008168">
    <property type="term" value="F:methyltransferase activity"/>
    <property type="evidence" value="ECO:0007669"/>
    <property type="project" value="UniProtKB-KW"/>
</dbReference>
<proteinExistence type="predicted"/>
<gene>
    <name evidence="1" type="ORF">ULMS_23300</name>
</gene>
<dbReference type="InterPro" id="IPR029063">
    <property type="entry name" value="SAM-dependent_MTases_sf"/>
</dbReference>
<accession>A0A5J4FZZ1</accession>
<organism evidence="1 2">
    <name type="scientific">Patiriisocius marinistellae</name>
    <dbReference type="NCBI Taxonomy" id="2494560"/>
    <lineage>
        <taxon>Bacteria</taxon>
        <taxon>Pseudomonadati</taxon>
        <taxon>Bacteroidota</taxon>
        <taxon>Flavobacteriia</taxon>
        <taxon>Flavobacteriales</taxon>
        <taxon>Flavobacteriaceae</taxon>
        <taxon>Patiriisocius</taxon>
    </lineage>
</organism>
<sequence length="234" mass="26872">MYNFLTKCAYKKVDNASAEILNKYRLTLLKDTSSISIKDFGAGSRVFNTNNRNINAIAKNAGITKKRQRLLLKITSYFQSSKILELGTSLGLATAALSKGNPNALIKTVEGCPATALVAEKYFKQFSFNNIDLINARFEDFFISEAFKNNNFDLVYVDGNHNKEHTLDYFEKLLPHVHNDSVIIFDDIYWSKSMTQAWQQIITHPQITVSIDSFYWGLVFFRKEQNKEHFTLRL</sequence>
<evidence type="ECO:0000313" key="2">
    <source>
        <dbReference type="Proteomes" id="UP000326994"/>
    </source>
</evidence>